<feature type="transmembrane region" description="Helical" evidence="4">
    <location>
        <begin position="146"/>
        <end position="165"/>
    </location>
</feature>
<dbReference type="RefSeq" id="WP_188453353.1">
    <property type="nucleotide sequence ID" value="NZ_BMFR01000001.1"/>
</dbReference>
<dbReference type="GO" id="GO:0009055">
    <property type="term" value="F:electron transfer activity"/>
    <property type="evidence" value="ECO:0007669"/>
    <property type="project" value="InterPro"/>
</dbReference>
<dbReference type="InterPro" id="IPR000923">
    <property type="entry name" value="BlueCu_1"/>
</dbReference>
<evidence type="ECO:0000256" key="3">
    <source>
        <dbReference type="SAM" id="MobiDB-lite"/>
    </source>
</evidence>
<keyword evidence="2" id="KW-0186">Copper</keyword>
<dbReference type="Proteomes" id="UP000622860">
    <property type="component" value="Unassembled WGS sequence"/>
</dbReference>
<keyword evidence="4" id="KW-0472">Membrane</keyword>
<dbReference type="InterPro" id="IPR050845">
    <property type="entry name" value="Cu-binding_ET"/>
</dbReference>
<evidence type="ECO:0000313" key="6">
    <source>
        <dbReference type="EMBL" id="GGG61167.1"/>
    </source>
</evidence>
<protein>
    <recommendedName>
        <fullName evidence="5">Blue (type 1) copper domain-containing protein</fullName>
    </recommendedName>
</protein>
<feature type="transmembrane region" description="Helical" evidence="4">
    <location>
        <begin position="117"/>
        <end position="134"/>
    </location>
</feature>
<evidence type="ECO:0000256" key="4">
    <source>
        <dbReference type="SAM" id="Phobius"/>
    </source>
</evidence>
<name>A0A917LVW1_9BACI</name>
<dbReference type="Gene3D" id="2.60.40.420">
    <property type="entry name" value="Cupredoxins - blue copper proteins"/>
    <property type="match status" value="1"/>
</dbReference>
<keyword evidence="1" id="KW-0479">Metal-binding</keyword>
<dbReference type="EMBL" id="BMFR01000001">
    <property type="protein sequence ID" value="GGG61167.1"/>
    <property type="molecule type" value="Genomic_DNA"/>
</dbReference>
<keyword evidence="4" id="KW-1133">Transmembrane helix</keyword>
<organism evidence="6 7">
    <name type="scientific">Virgibacillus oceani</name>
    <dbReference type="NCBI Taxonomy" id="1479511"/>
    <lineage>
        <taxon>Bacteria</taxon>
        <taxon>Bacillati</taxon>
        <taxon>Bacillota</taxon>
        <taxon>Bacilli</taxon>
        <taxon>Bacillales</taxon>
        <taxon>Bacillaceae</taxon>
        <taxon>Virgibacillus</taxon>
    </lineage>
</organism>
<feature type="transmembrane region" description="Helical" evidence="4">
    <location>
        <begin position="63"/>
        <end position="82"/>
    </location>
</feature>
<reference evidence="6" key="1">
    <citation type="journal article" date="2014" name="Int. J. Syst. Evol. Microbiol.">
        <title>Complete genome sequence of Corynebacterium casei LMG S-19264T (=DSM 44701T), isolated from a smear-ripened cheese.</title>
        <authorList>
            <consortium name="US DOE Joint Genome Institute (JGI-PGF)"/>
            <person name="Walter F."/>
            <person name="Albersmeier A."/>
            <person name="Kalinowski J."/>
            <person name="Ruckert C."/>
        </authorList>
    </citation>
    <scope>NUCLEOTIDE SEQUENCE</scope>
    <source>
        <strain evidence="6">CGMCC 1.12754</strain>
    </source>
</reference>
<evidence type="ECO:0000256" key="2">
    <source>
        <dbReference type="ARBA" id="ARBA00023008"/>
    </source>
</evidence>
<dbReference type="PROSITE" id="PS00079">
    <property type="entry name" value="MULTICOPPER_OXIDASE1"/>
    <property type="match status" value="1"/>
</dbReference>
<keyword evidence="7" id="KW-1185">Reference proteome</keyword>
<feature type="domain" description="Blue (type 1) copper" evidence="5">
    <location>
        <begin position="194"/>
        <end position="296"/>
    </location>
</feature>
<reference evidence="6" key="2">
    <citation type="submission" date="2020-09" db="EMBL/GenBank/DDBJ databases">
        <authorList>
            <person name="Sun Q."/>
            <person name="Zhou Y."/>
        </authorList>
    </citation>
    <scope>NUCLEOTIDE SEQUENCE</scope>
    <source>
        <strain evidence="6">CGMCC 1.12754</strain>
    </source>
</reference>
<dbReference type="PANTHER" id="PTHR38439">
    <property type="entry name" value="AURACYANIN-B"/>
    <property type="match status" value="1"/>
</dbReference>
<dbReference type="AlphaFoldDB" id="A0A917LVW1"/>
<evidence type="ECO:0000313" key="7">
    <source>
        <dbReference type="Proteomes" id="UP000622860"/>
    </source>
</evidence>
<feature type="transmembrane region" description="Helical" evidence="4">
    <location>
        <begin position="37"/>
        <end position="57"/>
    </location>
</feature>
<dbReference type="GO" id="GO:0005507">
    <property type="term" value="F:copper ion binding"/>
    <property type="evidence" value="ECO:0007669"/>
    <property type="project" value="InterPro"/>
</dbReference>
<keyword evidence="4" id="KW-0812">Transmembrane</keyword>
<feature type="transmembrane region" description="Helical" evidence="4">
    <location>
        <begin position="89"/>
        <end position="111"/>
    </location>
</feature>
<dbReference type="InterPro" id="IPR008972">
    <property type="entry name" value="Cupredoxin"/>
</dbReference>
<evidence type="ECO:0000256" key="1">
    <source>
        <dbReference type="ARBA" id="ARBA00022723"/>
    </source>
</evidence>
<gene>
    <name evidence="6" type="ORF">GCM10011398_00550</name>
</gene>
<dbReference type="SUPFAM" id="SSF49503">
    <property type="entry name" value="Cupredoxins"/>
    <property type="match status" value="1"/>
</dbReference>
<sequence>MTLPLYLTFIGVFTLSIVIIWNTIYYRKKIPCMTGMMIAMVLGMSTGLTIGVILGILYADNLFYSTVLSMAIGLLAGFLAGLPISLMAVLDGTLSGVMGGMMGAMLGVMISSNFQDSIIKIMFLLFIGTILILFRMMDQEFMKRKGLLSHPLIILCIFALFSIGYNQLGPLVSASNMSNDTNHQHNGMNPTNLVIKADEFSFTPNRIEVAAGESLTVVLDNIGEVEHDLEIIGIKVENVKSSSLHDHQGNHNQIHVHSKPGKKQEITFTPTTPGTYRYTCTIPGHAESGMTGMIEVTS</sequence>
<evidence type="ECO:0000259" key="5">
    <source>
        <dbReference type="Pfam" id="PF00127"/>
    </source>
</evidence>
<feature type="region of interest" description="Disordered" evidence="3">
    <location>
        <begin position="244"/>
        <end position="270"/>
    </location>
</feature>
<feature type="transmembrane region" description="Helical" evidence="4">
    <location>
        <begin position="6"/>
        <end position="25"/>
    </location>
</feature>
<dbReference type="Pfam" id="PF00127">
    <property type="entry name" value="Copper-bind"/>
    <property type="match status" value="1"/>
</dbReference>
<proteinExistence type="predicted"/>
<dbReference type="InterPro" id="IPR033138">
    <property type="entry name" value="Cu_oxidase_CS"/>
</dbReference>
<accession>A0A917LVW1</accession>
<comment type="caution">
    <text evidence="6">The sequence shown here is derived from an EMBL/GenBank/DDBJ whole genome shotgun (WGS) entry which is preliminary data.</text>
</comment>
<dbReference type="PANTHER" id="PTHR38439:SF3">
    <property type="entry name" value="COPPER-RESISTANT CUPROPROTEIN COPI"/>
    <property type="match status" value="1"/>
</dbReference>